<dbReference type="Proteomes" id="UP000095287">
    <property type="component" value="Unplaced"/>
</dbReference>
<organism evidence="6 7">
    <name type="scientific">Steinernema glaseri</name>
    <dbReference type="NCBI Taxonomy" id="37863"/>
    <lineage>
        <taxon>Eukaryota</taxon>
        <taxon>Metazoa</taxon>
        <taxon>Ecdysozoa</taxon>
        <taxon>Nematoda</taxon>
        <taxon>Chromadorea</taxon>
        <taxon>Rhabditida</taxon>
        <taxon>Tylenchina</taxon>
        <taxon>Panagrolaimomorpha</taxon>
        <taxon>Strongyloidoidea</taxon>
        <taxon>Steinernematidae</taxon>
        <taxon>Steinernema</taxon>
    </lineage>
</organism>
<proteinExistence type="inferred from homology"/>
<dbReference type="InterPro" id="IPR008376">
    <property type="entry name" value="Chaperone_Ric-8_A/B"/>
</dbReference>
<evidence type="ECO:0000256" key="4">
    <source>
        <dbReference type="ARBA" id="ARBA00022658"/>
    </source>
</evidence>
<comment type="similarity">
    <text evidence="2">Belongs to the synembryn family.</text>
</comment>
<protein>
    <submittedName>
        <fullName evidence="7">Synembryn-A</fullName>
    </submittedName>
</protein>
<comment type="subcellular location">
    <subcellularLocation>
        <location evidence="1">Cytoplasm</location>
        <location evidence="1">Cell cortex</location>
    </subcellularLocation>
</comment>
<dbReference type="PANTHER" id="PTHR12425:SF5">
    <property type="entry name" value="SYNEMBRYN"/>
    <property type="match status" value="1"/>
</dbReference>
<dbReference type="WBParaSite" id="L893_g25929.t1">
    <property type="protein sequence ID" value="L893_g25929.t1"/>
    <property type="gene ID" value="L893_g25929"/>
</dbReference>
<dbReference type="AlphaFoldDB" id="A0A1I7ZGD3"/>
<evidence type="ECO:0000313" key="6">
    <source>
        <dbReference type="Proteomes" id="UP000095287"/>
    </source>
</evidence>
<name>A0A1I7ZGD3_9BILA</name>
<accession>A0A1I7ZGD3</accession>
<keyword evidence="5" id="KW-0143">Chaperone</keyword>
<dbReference type="InterPro" id="IPR019318">
    <property type="entry name" value="Gua_nucleotide_exch_fac_Ric8"/>
</dbReference>
<dbReference type="Pfam" id="PF10165">
    <property type="entry name" value="Ric8"/>
    <property type="match status" value="1"/>
</dbReference>
<evidence type="ECO:0000313" key="7">
    <source>
        <dbReference type="WBParaSite" id="L893_g25929.t1"/>
    </source>
</evidence>
<evidence type="ECO:0000256" key="3">
    <source>
        <dbReference type="ARBA" id="ARBA00022490"/>
    </source>
</evidence>
<dbReference type="GO" id="GO:0007186">
    <property type="term" value="P:G protein-coupled receptor signaling pathway"/>
    <property type="evidence" value="ECO:0007669"/>
    <property type="project" value="TreeGrafter"/>
</dbReference>
<sequence length="305" mass="34300">MYNLLCSHEFDQTTELASKCADLGKDLILCKHIPEDVRQNVVNIMYRLEKHLSRFSPKLDEEELAKLKPENRYEDYDITFPKAVLESMADKMDNSPQSDAGLLVSYLAVLHYICAASKGARRYCRLQILPPLKSSDVQRRPDEGDTLRAKVIRLMMSAGPCAEMAAELLFTLCKQSPGRMMKYCGLGHAAGLFANKGLFGSINNRIRRASDSDDSDTEDYRQVEHQVNPVTGFINPLRDNSAWESMSDEQKEFEAMKLVNAMSKLMDTGVIQPGTIGEDGKPRAVEHVCEFLRNQPDPKEASDSD</sequence>
<dbReference type="GO" id="GO:0005085">
    <property type="term" value="F:guanyl-nucleotide exchange factor activity"/>
    <property type="evidence" value="ECO:0007669"/>
    <property type="project" value="UniProtKB-KW"/>
</dbReference>
<dbReference type="GO" id="GO:0005938">
    <property type="term" value="C:cell cortex"/>
    <property type="evidence" value="ECO:0007669"/>
    <property type="project" value="UniProtKB-SubCell"/>
</dbReference>
<keyword evidence="4" id="KW-0344">Guanine-nucleotide releasing factor</keyword>
<reference evidence="7" key="1">
    <citation type="submission" date="2016-11" db="UniProtKB">
        <authorList>
            <consortium name="WormBaseParasite"/>
        </authorList>
    </citation>
    <scope>IDENTIFICATION</scope>
</reference>
<keyword evidence="3" id="KW-0963">Cytoplasm</keyword>
<evidence type="ECO:0000256" key="1">
    <source>
        <dbReference type="ARBA" id="ARBA00004544"/>
    </source>
</evidence>
<dbReference type="GO" id="GO:0001965">
    <property type="term" value="F:G-protein alpha-subunit binding"/>
    <property type="evidence" value="ECO:0007669"/>
    <property type="project" value="TreeGrafter"/>
</dbReference>
<evidence type="ECO:0000256" key="2">
    <source>
        <dbReference type="ARBA" id="ARBA00009049"/>
    </source>
</evidence>
<evidence type="ECO:0000256" key="5">
    <source>
        <dbReference type="ARBA" id="ARBA00023186"/>
    </source>
</evidence>
<dbReference type="PRINTS" id="PR01802">
    <property type="entry name" value="SYNEMBRYN"/>
</dbReference>
<dbReference type="PANTHER" id="PTHR12425">
    <property type="entry name" value="SYNEMBRYN"/>
    <property type="match status" value="1"/>
</dbReference>
<keyword evidence="6" id="KW-1185">Reference proteome</keyword>